<protein>
    <submittedName>
        <fullName evidence="13">Outer membrane chanel lipoprotein (Modular protein)</fullName>
    </submittedName>
</protein>
<evidence type="ECO:0000256" key="10">
    <source>
        <dbReference type="RuleBase" id="RU362097"/>
    </source>
</evidence>
<dbReference type="SUPFAM" id="SSF56954">
    <property type="entry name" value="Outer membrane efflux proteins (OEP)"/>
    <property type="match status" value="1"/>
</dbReference>
<keyword evidence="6 10" id="KW-0472">Membrane</keyword>
<evidence type="ECO:0000256" key="8">
    <source>
        <dbReference type="ARBA" id="ARBA00023288"/>
    </source>
</evidence>
<evidence type="ECO:0000256" key="12">
    <source>
        <dbReference type="SAM" id="Phobius"/>
    </source>
</evidence>
<comment type="subcellular location">
    <subcellularLocation>
        <location evidence="10">Cell outer membrane</location>
        <topology evidence="10">Lipid-anchor</topology>
    </subcellularLocation>
    <subcellularLocation>
        <location evidence="1">Membrane</location>
    </subcellularLocation>
</comment>
<evidence type="ECO:0000256" key="4">
    <source>
        <dbReference type="ARBA" id="ARBA00022692"/>
    </source>
</evidence>
<reference evidence="13 14" key="1">
    <citation type="submission" date="2020-03" db="EMBL/GenBank/DDBJ databases">
        <authorList>
            <person name="Picone N."/>
        </authorList>
    </citation>
    <scope>NUCLEOTIDE SEQUENCE [LARGE SCALE GENOMIC DNA]</scope>
    <source>
        <strain evidence="13">NSCAC1</strain>
    </source>
</reference>
<feature type="compositionally biased region" description="Basic and acidic residues" evidence="11">
    <location>
        <begin position="591"/>
        <end position="610"/>
    </location>
</feature>
<dbReference type="Gene3D" id="2.20.200.10">
    <property type="entry name" value="Outer membrane efflux proteins (OEP)"/>
    <property type="match status" value="1"/>
</dbReference>
<dbReference type="GO" id="GO:0009279">
    <property type="term" value="C:cell outer membrane"/>
    <property type="evidence" value="ECO:0007669"/>
    <property type="project" value="UniProtKB-SubCell"/>
</dbReference>
<dbReference type="PANTHER" id="PTHR30203:SF20">
    <property type="entry name" value="MULTIDRUG RESISTANCE OUTER MEMBRANE PROTEIN MDTP-RELATED"/>
    <property type="match status" value="1"/>
</dbReference>
<dbReference type="InterPro" id="IPR003423">
    <property type="entry name" value="OMP_efflux"/>
</dbReference>
<feature type="compositionally biased region" description="Basic and acidic residues" evidence="11">
    <location>
        <begin position="542"/>
        <end position="553"/>
    </location>
</feature>
<evidence type="ECO:0000256" key="9">
    <source>
        <dbReference type="ARBA" id="ARBA00037313"/>
    </source>
</evidence>
<dbReference type="Gene3D" id="1.20.1600.10">
    <property type="entry name" value="Outer membrane efflux proteins (OEP)"/>
    <property type="match status" value="1"/>
</dbReference>
<feature type="compositionally biased region" description="Basic residues" evidence="11">
    <location>
        <begin position="580"/>
        <end position="590"/>
    </location>
</feature>
<keyword evidence="8 10" id="KW-0449">Lipoprotein</keyword>
<gene>
    <name evidence="13" type="ORF">NSCAC_1171</name>
</gene>
<name>A0A7G1QB40_9GAMM</name>
<evidence type="ECO:0000256" key="2">
    <source>
        <dbReference type="ARBA" id="ARBA00007613"/>
    </source>
</evidence>
<feature type="compositionally biased region" description="Basic and acidic residues" evidence="11">
    <location>
        <begin position="513"/>
        <end position="534"/>
    </location>
</feature>
<evidence type="ECO:0000256" key="7">
    <source>
        <dbReference type="ARBA" id="ARBA00023139"/>
    </source>
</evidence>
<evidence type="ECO:0000256" key="11">
    <source>
        <dbReference type="SAM" id="MobiDB-lite"/>
    </source>
</evidence>
<organism evidence="13 14">
    <name type="scientific">Candidatus Nitrosacidococcus tergens</name>
    <dbReference type="NCBI Taxonomy" id="553981"/>
    <lineage>
        <taxon>Bacteria</taxon>
        <taxon>Pseudomonadati</taxon>
        <taxon>Pseudomonadota</taxon>
        <taxon>Gammaproteobacteria</taxon>
        <taxon>Chromatiales</taxon>
        <taxon>Chromatiaceae</taxon>
        <taxon>Candidatus Nitrosacidococcus</taxon>
    </lineage>
</organism>
<evidence type="ECO:0000256" key="3">
    <source>
        <dbReference type="ARBA" id="ARBA00022452"/>
    </source>
</evidence>
<dbReference type="KEGG" id="ntg:NSCAC_1171"/>
<evidence type="ECO:0000256" key="1">
    <source>
        <dbReference type="ARBA" id="ARBA00004370"/>
    </source>
</evidence>
<keyword evidence="14" id="KW-1185">Reference proteome</keyword>
<evidence type="ECO:0000313" key="14">
    <source>
        <dbReference type="Proteomes" id="UP000516072"/>
    </source>
</evidence>
<keyword evidence="12" id="KW-1133">Transmembrane helix</keyword>
<evidence type="ECO:0000256" key="6">
    <source>
        <dbReference type="ARBA" id="ARBA00023136"/>
    </source>
</evidence>
<keyword evidence="4 10" id="KW-0812">Transmembrane</keyword>
<accession>A0A7G1QB40</accession>
<dbReference type="PROSITE" id="PS51257">
    <property type="entry name" value="PROKAR_LIPOPROTEIN"/>
    <property type="match status" value="1"/>
</dbReference>
<feature type="compositionally biased region" description="Basic residues" evidence="11">
    <location>
        <begin position="559"/>
        <end position="568"/>
    </location>
</feature>
<comment type="similarity">
    <text evidence="2 10">Belongs to the outer membrane factor (OMF) (TC 1.B.17) family.</text>
</comment>
<sequence length="610" mass="68622">MYTRLNVYFQFQQRLKSSAILIMVCIALISGCAWLPKGNPHTKFLVPTEIKETVLHERHVDKTFPDWPKDYWWEEFKSPELNDLIVKALADNPGLKAAHERLQAADSLVKVQGAALLPFLEAEAEYTAERLSEHGVFAALNPEVAGITFDLGIINPVGFRYELDFWGKNRSLMEAALGRSLAEMAEKAQVRLELTTSIARSWFHGLATYQQLQLVYKMIEIRKELLQLAKIRVQLGVDDFRSVVEAATELENENKREAGTKDLLEFYQYMIAKLIGRGPDAGEKLFINSTATIPQGIPLPDTIPSGLLTHRPDLAAAMFRAQSAAKMIEVAKTRFLPTIELQSFVGINALTVISAAGGAGAFPGALFNKGSLAYGGGPTFRMPWFEGGRLRAELGAQRSEYDNAVETYNDTLLEALRQIAESLSAWHQTRKILEAHHRLLVSVRGDWHLSQVRLQTGLNDRRDALRQQYAVLNQQYELRGIESDELSAMVEVIEALGGGYPYYIDDKTKELAYGHGDEDKRDNSSKEKEPEEIKATQQGIKSPEKINDKEKNDLQQAKNNKKSAKQKSNKAQDVKETTKPKRRIRMKAKKRREEMAGNDANEHIEVTAKD</sequence>
<keyword evidence="3 10" id="KW-1134">Transmembrane beta strand</keyword>
<keyword evidence="5" id="KW-0732">Signal</keyword>
<dbReference type="InterPro" id="IPR010131">
    <property type="entry name" value="MdtP/NodT-like"/>
</dbReference>
<evidence type="ECO:0000313" key="13">
    <source>
        <dbReference type="EMBL" id="CAB1276436.1"/>
    </source>
</evidence>
<feature type="transmembrane region" description="Helical" evidence="12">
    <location>
        <begin position="20"/>
        <end position="36"/>
    </location>
</feature>
<dbReference type="GO" id="GO:0015562">
    <property type="term" value="F:efflux transmembrane transporter activity"/>
    <property type="evidence" value="ECO:0007669"/>
    <property type="project" value="InterPro"/>
</dbReference>
<dbReference type="NCBIfam" id="TIGR01845">
    <property type="entry name" value="outer_NodT"/>
    <property type="match status" value="1"/>
</dbReference>
<dbReference type="Proteomes" id="UP000516072">
    <property type="component" value="Chromosome"/>
</dbReference>
<evidence type="ECO:0000256" key="5">
    <source>
        <dbReference type="ARBA" id="ARBA00022729"/>
    </source>
</evidence>
<feature type="compositionally biased region" description="Basic and acidic residues" evidence="11">
    <location>
        <begin position="570"/>
        <end position="579"/>
    </location>
</feature>
<dbReference type="AlphaFoldDB" id="A0A7G1QB40"/>
<dbReference type="EMBL" id="LR778175">
    <property type="protein sequence ID" value="CAB1276436.1"/>
    <property type="molecule type" value="Genomic_DNA"/>
</dbReference>
<feature type="region of interest" description="Disordered" evidence="11">
    <location>
        <begin position="513"/>
        <end position="610"/>
    </location>
</feature>
<keyword evidence="7 10" id="KW-0564">Palmitate</keyword>
<dbReference type="PANTHER" id="PTHR30203">
    <property type="entry name" value="OUTER MEMBRANE CATION EFFLUX PROTEIN"/>
    <property type="match status" value="1"/>
</dbReference>
<proteinExistence type="inferred from homology"/>
<comment type="function">
    <text evidence="9">Could be involved in resistance to puromycin, acriflavine and tetraphenylarsonium chloride.</text>
</comment>
<dbReference type="RefSeq" id="WP_232085896.1">
    <property type="nucleotide sequence ID" value="NZ_LR778175.1"/>
</dbReference>
<dbReference type="Pfam" id="PF02321">
    <property type="entry name" value="OEP"/>
    <property type="match status" value="2"/>
</dbReference>